<keyword evidence="5" id="KW-0326">Glycosidase</keyword>
<proteinExistence type="inferred from homology"/>
<dbReference type="InterPro" id="IPR026876">
    <property type="entry name" value="Fn3_assoc_repeat"/>
</dbReference>
<protein>
    <recommendedName>
        <fullName evidence="3">beta-N-acetylhexosaminidase</fullName>
        <ecNumber evidence="3">3.2.1.52</ecNumber>
    </recommendedName>
</protein>
<dbReference type="GO" id="GO:0004563">
    <property type="term" value="F:beta-N-acetylhexosaminidase activity"/>
    <property type="evidence" value="ECO:0007669"/>
    <property type="project" value="UniProtKB-EC"/>
</dbReference>
<accession>A0A7D4Q5U7</accession>
<evidence type="ECO:0000256" key="1">
    <source>
        <dbReference type="ARBA" id="ARBA00001231"/>
    </source>
</evidence>
<dbReference type="RefSeq" id="WP_173416601.1">
    <property type="nucleotide sequence ID" value="NZ_CP054139.1"/>
</dbReference>
<dbReference type="PANTHER" id="PTHR22600">
    <property type="entry name" value="BETA-HEXOSAMINIDASE"/>
    <property type="match status" value="1"/>
</dbReference>
<comment type="catalytic activity">
    <reaction evidence="1">
        <text>Hydrolysis of terminal non-reducing N-acetyl-D-hexosamine residues in N-acetyl-beta-D-hexosaminides.</text>
        <dbReference type="EC" id="3.2.1.52"/>
    </reaction>
</comment>
<feature type="compositionally biased region" description="Pro residues" evidence="7">
    <location>
        <begin position="636"/>
        <end position="655"/>
    </location>
</feature>
<evidence type="ECO:0000256" key="3">
    <source>
        <dbReference type="ARBA" id="ARBA00012663"/>
    </source>
</evidence>
<gene>
    <name evidence="10" type="ORF">HQ865_19985</name>
</gene>
<feature type="domain" description="Glycoside hydrolase family 20 catalytic" evidence="8">
    <location>
        <begin position="161"/>
        <end position="517"/>
    </location>
</feature>
<dbReference type="PANTHER" id="PTHR22600:SF57">
    <property type="entry name" value="BETA-N-ACETYLHEXOSAMINIDASE"/>
    <property type="match status" value="1"/>
</dbReference>
<evidence type="ECO:0000256" key="2">
    <source>
        <dbReference type="ARBA" id="ARBA00006285"/>
    </source>
</evidence>
<dbReference type="SUPFAM" id="SSF51445">
    <property type="entry name" value="(Trans)glycosidases"/>
    <property type="match status" value="1"/>
</dbReference>
<evidence type="ECO:0000259" key="8">
    <source>
        <dbReference type="Pfam" id="PF00728"/>
    </source>
</evidence>
<dbReference type="InterPro" id="IPR017853">
    <property type="entry name" value="GH"/>
</dbReference>
<evidence type="ECO:0000313" key="10">
    <source>
        <dbReference type="EMBL" id="QKJ31947.1"/>
    </source>
</evidence>
<evidence type="ECO:0000259" key="9">
    <source>
        <dbReference type="Pfam" id="PF02838"/>
    </source>
</evidence>
<evidence type="ECO:0000313" key="11">
    <source>
        <dbReference type="Proteomes" id="UP000505355"/>
    </source>
</evidence>
<dbReference type="InterPro" id="IPR025705">
    <property type="entry name" value="Beta_hexosaminidase_sua/sub"/>
</dbReference>
<dbReference type="GO" id="GO:0005975">
    <property type="term" value="P:carbohydrate metabolic process"/>
    <property type="evidence" value="ECO:0007669"/>
    <property type="project" value="InterPro"/>
</dbReference>
<dbReference type="EC" id="3.2.1.52" evidence="3"/>
<dbReference type="Proteomes" id="UP000505355">
    <property type="component" value="Chromosome"/>
</dbReference>
<name>A0A7D4Q5U7_9SPHI</name>
<dbReference type="CDD" id="cd06563">
    <property type="entry name" value="GH20_chitobiase-like"/>
    <property type="match status" value="1"/>
</dbReference>
<evidence type="ECO:0000256" key="6">
    <source>
        <dbReference type="PIRSR" id="PIRSR625705-1"/>
    </source>
</evidence>
<keyword evidence="11" id="KW-1185">Reference proteome</keyword>
<comment type="similarity">
    <text evidence="2">Belongs to the glycosyl hydrolase 20 family.</text>
</comment>
<dbReference type="Pfam" id="PF13287">
    <property type="entry name" value="Fn3_assoc"/>
    <property type="match status" value="1"/>
</dbReference>
<dbReference type="SUPFAM" id="SSF55545">
    <property type="entry name" value="beta-N-acetylhexosaminidase-like domain"/>
    <property type="match status" value="1"/>
</dbReference>
<dbReference type="PRINTS" id="PR00738">
    <property type="entry name" value="GLHYDRLASE20"/>
</dbReference>
<feature type="domain" description="Beta-hexosaminidase bacterial type N-terminal" evidence="9">
    <location>
        <begin position="25"/>
        <end position="158"/>
    </location>
</feature>
<dbReference type="GO" id="GO:0016020">
    <property type="term" value="C:membrane"/>
    <property type="evidence" value="ECO:0007669"/>
    <property type="project" value="TreeGrafter"/>
</dbReference>
<dbReference type="Pfam" id="PF00728">
    <property type="entry name" value="Glyco_hydro_20"/>
    <property type="match status" value="1"/>
</dbReference>
<evidence type="ECO:0000256" key="7">
    <source>
        <dbReference type="SAM" id="MobiDB-lite"/>
    </source>
</evidence>
<dbReference type="InterPro" id="IPR029018">
    <property type="entry name" value="Hex-like_dom2"/>
</dbReference>
<dbReference type="InterPro" id="IPR015883">
    <property type="entry name" value="Glyco_hydro_20_cat"/>
</dbReference>
<dbReference type="KEGG" id="mmab:HQ865_19985"/>
<keyword evidence="4 10" id="KW-0378">Hydrolase</keyword>
<dbReference type="Gene3D" id="3.30.379.10">
    <property type="entry name" value="Chitobiase/beta-hexosaminidase domain 2-like"/>
    <property type="match status" value="1"/>
</dbReference>
<evidence type="ECO:0000256" key="5">
    <source>
        <dbReference type="ARBA" id="ARBA00023295"/>
    </source>
</evidence>
<feature type="region of interest" description="Disordered" evidence="7">
    <location>
        <begin position="635"/>
        <end position="663"/>
    </location>
</feature>
<sequence>MKKLTLLLCGCFLYVTGFGQSNPEIAIIPKPVTLVKHTGTYTLHKSVNIAVVGAGTKPVTDFLVSKFNAVGILGLPTQVSAIPAAIKLVINNKPDAAIGDEGYNLSVTTKGVVIKANKSAGLFYGVQTMLQLLPKEIESVDKPTGITWKMPCVQITDYPRFAWRGLMFDVARHFFTKAEVKRYIDNMVRYKFNLLHLHLTDDEGWRIEIKSLPRLTQVGAWNVKRVGDFGSFMPTTPDEPRNYGGFFTQDDIREIVAYAKSRFVDIMPEIDVPGHSLAAVVAYPELSATPGADQYKVRSGEKIMNWASTGNTALVDNTLNPANEKTYEFLDKVVTEIAALFPFPYIHMGGDECAKNFWAQSAEVKALMVKDTLKDYKEVQAYFEKRLEKIVESKGKKFMGWDEITEGGLGPNAAVMSWRGTKWGIESAAQGHEVVMSPTEWCYLDYMQSDRVTEPHVYASLRLSKAYQFEPAPEGINVAMVKGGQGNLWTEQVYNFRQAEYMTWPRGMAIAESVWSAKGTKNWLEFFGRVEKHFPRLDEAEIKYSPAVYDPNFGPSIAPGNELRVELTTEIPGLDIYYSFDNSLPDRFYPKYTAPLIAPKDAKQLRVITYRGKQPIGRMITMPIDELNTRIKRVPTAPPITTNPPAQPNPTPVAPKPGQVPVK</sequence>
<dbReference type="AlphaFoldDB" id="A0A7D4Q5U7"/>
<organism evidence="10 11">
    <name type="scientific">Mucilaginibacter mali</name>
    <dbReference type="NCBI Taxonomy" id="2740462"/>
    <lineage>
        <taxon>Bacteria</taxon>
        <taxon>Pseudomonadati</taxon>
        <taxon>Bacteroidota</taxon>
        <taxon>Sphingobacteriia</taxon>
        <taxon>Sphingobacteriales</taxon>
        <taxon>Sphingobacteriaceae</taxon>
        <taxon>Mucilaginibacter</taxon>
    </lineage>
</organism>
<feature type="active site" description="Proton donor" evidence="6">
    <location>
        <position position="352"/>
    </location>
</feature>
<dbReference type="EMBL" id="CP054139">
    <property type="protein sequence ID" value="QKJ31947.1"/>
    <property type="molecule type" value="Genomic_DNA"/>
</dbReference>
<dbReference type="Gene3D" id="3.20.20.80">
    <property type="entry name" value="Glycosidases"/>
    <property type="match status" value="1"/>
</dbReference>
<dbReference type="Pfam" id="PF02838">
    <property type="entry name" value="Glyco_hydro_20b"/>
    <property type="match status" value="1"/>
</dbReference>
<evidence type="ECO:0000256" key="4">
    <source>
        <dbReference type="ARBA" id="ARBA00022801"/>
    </source>
</evidence>
<dbReference type="GO" id="GO:0030203">
    <property type="term" value="P:glycosaminoglycan metabolic process"/>
    <property type="evidence" value="ECO:0007669"/>
    <property type="project" value="TreeGrafter"/>
</dbReference>
<dbReference type="InterPro" id="IPR015882">
    <property type="entry name" value="HEX_bac_N"/>
</dbReference>
<reference evidence="10 11" key="1">
    <citation type="submission" date="2020-05" db="EMBL/GenBank/DDBJ databases">
        <title>Mucilaginibacter mali sp. nov.</title>
        <authorList>
            <person name="Kim H.S."/>
            <person name="Lee K.C."/>
            <person name="Suh M.K."/>
            <person name="Kim J.-S."/>
            <person name="Han K.-I."/>
            <person name="Eom M.K."/>
            <person name="Shin Y.K."/>
            <person name="Lee J.-S."/>
        </authorList>
    </citation>
    <scope>NUCLEOTIDE SEQUENCE [LARGE SCALE GENOMIC DNA]</scope>
    <source>
        <strain evidence="10 11">G2-14</strain>
    </source>
</reference>